<organism evidence="2 3">
    <name type="scientific">Williamsia limnetica</name>
    <dbReference type="NCBI Taxonomy" id="882452"/>
    <lineage>
        <taxon>Bacteria</taxon>
        <taxon>Bacillati</taxon>
        <taxon>Actinomycetota</taxon>
        <taxon>Actinomycetes</taxon>
        <taxon>Mycobacteriales</taxon>
        <taxon>Nocardiaceae</taxon>
        <taxon>Williamsia</taxon>
    </lineage>
</organism>
<dbReference type="AlphaFoldDB" id="A0A318RGM3"/>
<gene>
    <name evidence="2" type="ORF">DFR67_11668</name>
</gene>
<feature type="region of interest" description="Disordered" evidence="1">
    <location>
        <begin position="1"/>
        <end position="40"/>
    </location>
</feature>
<sequence length="104" mass="11205">MESAAIATVEVRNDSVSSSQSHGRKVLDLQPAGNGQLADDEKCKSKQIIKDGGHCTAVGYTGRSHVAFVEGERRYHAVAVAVYLEVVSVRIVRPATKAARGVWR</sequence>
<reference evidence="2 3" key="1">
    <citation type="submission" date="2018-06" db="EMBL/GenBank/DDBJ databases">
        <title>Genomic Encyclopedia of Type Strains, Phase IV (KMG-IV): sequencing the most valuable type-strain genomes for metagenomic binning, comparative biology and taxonomic classification.</title>
        <authorList>
            <person name="Goeker M."/>
        </authorList>
    </citation>
    <scope>NUCLEOTIDE SEQUENCE [LARGE SCALE GENOMIC DNA]</scope>
    <source>
        <strain evidence="2 3">DSM 45521</strain>
    </source>
</reference>
<name>A0A318RGM3_WILLI</name>
<keyword evidence="3" id="KW-1185">Reference proteome</keyword>
<proteinExistence type="predicted"/>
<accession>A0A318RGM3</accession>
<evidence type="ECO:0000256" key="1">
    <source>
        <dbReference type="SAM" id="MobiDB-lite"/>
    </source>
</evidence>
<evidence type="ECO:0000313" key="3">
    <source>
        <dbReference type="Proteomes" id="UP000247591"/>
    </source>
</evidence>
<dbReference type="EMBL" id="QJSP01000016">
    <property type="protein sequence ID" value="PYE13514.1"/>
    <property type="molecule type" value="Genomic_DNA"/>
</dbReference>
<protein>
    <submittedName>
        <fullName evidence="2">Uncharacterized protein</fullName>
    </submittedName>
</protein>
<evidence type="ECO:0000313" key="2">
    <source>
        <dbReference type="EMBL" id="PYE13514.1"/>
    </source>
</evidence>
<comment type="caution">
    <text evidence="2">The sequence shown here is derived from an EMBL/GenBank/DDBJ whole genome shotgun (WGS) entry which is preliminary data.</text>
</comment>
<dbReference type="Proteomes" id="UP000247591">
    <property type="component" value="Unassembled WGS sequence"/>
</dbReference>